<proteinExistence type="predicted"/>
<dbReference type="InterPro" id="IPR010021">
    <property type="entry name" value="PGPP1/Gep4"/>
</dbReference>
<dbReference type="CDD" id="cd16416">
    <property type="entry name" value="HAD_BsYqeG-like"/>
    <property type="match status" value="1"/>
</dbReference>
<dbReference type="SUPFAM" id="SSF56784">
    <property type="entry name" value="HAD-like"/>
    <property type="match status" value="1"/>
</dbReference>
<dbReference type="Proteomes" id="UP000266172">
    <property type="component" value="Unassembled WGS sequence"/>
</dbReference>
<name>A0A395VE19_9FIRM</name>
<dbReference type="NCBIfam" id="TIGR01549">
    <property type="entry name" value="HAD-SF-IA-v1"/>
    <property type="match status" value="1"/>
</dbReference>
<organism evidence="1 2">
    <name type="scientific">Roseburia hominis</name>
    <dbReference type="NCBI Taxonomy" id="301301"/>
    <lineage>
        <taxon>Bacteria</taxon>
        <taxon>Bacillati</taxon>
        <taxon>Bacillota</taxon>
        <taxon>Clostridia</taxon>
        <taxon>Lachnospirales</taxon>
        <taxon>Lachnospiraceae</taxon>
        <taxon>Roseburia</taxon>
    </lineage>
</organism>
<dbReference type="NCBIfam" id="TIGR01668">
    <property type="entry name" value="YqeG_hyp_ppase"/>
    <property type="match status" value="1"/>
</dbReference>
<dbReference type="InterPro" id="IPR023214">
    <property type="entry name" value="HAD_sf"/>
</dbReference>
<protein>
    <submittedName>
        <fullName evidence="1">YqeG family HAD IIIA-type phosphatase</fullName>
    </submittedName>
</protein>
<comment type="caution">
    <text evidence="1">The sequence shown here is derived from an EMBL/GenBank/DDBJ whole genome shotgun (WGS) entry which is preliminary data.</text>
</comment>
<dbReference type="GO" id="GO:0008962">
    <property type="term" value="F:phosphatidylglycerophosphatase activity"/>
    <property type="evidence" value="ECO:0007669"/>
    <property type="project" value="InterPro"/>
</dbReference>
<dbReference type="PANTHER" id="PTHR19288">
    <property type="entry name" value="4-NITROPHENYLPHOSPHATASE-RELATED"/>
    <property type="match status" value="1"/>
</dbReference>
<gene>
    <name evidence="1" type="ORF">DWX93_04740</name>
</gene>
<dbReference type="PANTHER" id="PTHR19288:SF25">
    <property type="entry name" value="PHOSPHATIDYLGLYCEROPHOSPHATASE GEP4, MITOCHONDRIAL"/>
    <property type="match status" value="1"/>
</dbReference>
<dbReference type="GO" id="GO:0005737">
    <property type="term" value="C:cytoplasm"/>
    <property type="evidence" value="ECO:0007669"/>
    <property type="project" value="TreeGrafter"/>
</dbReference>
<dbReference type="AlphaFoldDB" id="A0A395VE19"/>
<dbReference type="InterPro" id="IPR036412">
    <property type="entry name" value="HAD-like_sf"/>
</dbReference>
<dbReference type="InterPro" id="IPR006439">
    <property type="entry name" value="HAD-SF_hydro_IA"/>
</dbReference>
<reference evidence="1 2" key="1">
    <citation type="submission" date="2018-08" db="EMBL/GenBank/DDBJ databases">
        <title>A genome reference for cultivated species of the human gut microbiota.</title>
        <authorList>
            <person name="Zou Y."/>
            <person name="Xue W."/>
            <person name="Luo G."/>
        </authorList>
    </citation>
    <scope>NUCLEOTIDE SEQUENCE [LARGE SCALE GENOMIC DNA]</scope>
    <source>
        <strain evidence="1 2">AF22-12AC</strain>
    </source>
</reference>
<accession>A0A395VE19</accession>
<sequence>MLERFYPGEYVDSTYEIDFDRLYEDGYRGVIFDIDNTLVPHGAPADERACALFAHLKELGYHCMLLSNNKEPRVKMFNDAVHVSYIYKAGKPNPANYRKAMEQMGTDEKNTLFVGDQIFTDVYGANRTGIRTILVKPIHPKEEIQIVLKRYLEKIVLFFYQRKCQKQQRAAQKQ</sequence>
<dbReference type="RefSeq" id="WP_118096801.1">
    <property type="nucleotide sequence ID" value="NZ_QRVL01000001.1"/>
</dbReference>
<evidence type="ECO:0000313" key="2">
    <source>
        <dbReference type="Proteomes" id="UP000266172"/>
    </source>
</evidence>
<dbReference type="Pfam" id="PF13242">
    <property type="entry name" value="Hydrolase_like"/>
    <property type="match status" value="1"/>
</dbReference>
<dbReference type="InterPro" id="IPR006549">
    <property type="entry name" value="HAD-SF_hydro_IIIA"/>
</dbReference>
<dbReference type="NCBIfam" id="TIGR01662">
    <property type="entry name" value="HAD-SF-IIIA"/>
    <property type="match status" value="1"/>
</dbReference>
<dbReference type="Gene3D" id="3.40.50.1000">
    <property type="entry name" value="HAD superfamily/HAD-like"/>
    <property type="match status" value="1"/>
</dbReference>
<dbReference type="EMBL" id="QRVL01000001">
    <property type="protein sequence ID" value="RGS42614.1"/>
    <property type="molecule type" value="Genomic_DNA"/>
</dbReference>
<evidence type="ECO:0000313" key="1">
    <source>
        <dbReference type="EMBL" id="RGS42614.1"/>
    </source>
</evidence>